<dbReference type="NCBIfam" id="NF010783">
    <property type="entry name" value="PRK14186.1"/>
    <property type="match status" value="1"/>
</dbReference>
<keyword evidence="8 12" id="KW-0560">Oxidoreductase</keyword>
<dbReference type="InterPro" id="IPR020867">
    <property type="entry name" value="THF_DH/CycHdrlase_CS"/>
</dbReference>
<dbReference type="GO" id="GO:0004488">
    <property type="term" value="F:methylenetetrahydrofolate dehydrogenase (NADP+) activity"/>
    <property type="evidence" value="ECO:0007669"/>
    <property type="project" value="UniProtKB-UniRule"/>
</dbReference>
<evidence type="ECO:0000259" key="15">
    <source>
        <dbReference type="Pfam" id="PF02882"/>
    </source>
</evidence>
<comment type="caution">
    <text evidence="12">Lacks conserved residue(s) required for the propagation of feature annotation.</text>
</comment>
<evidence type="ECO:0000256" key="6">
    <source>
        <dbReference type="ARBA" id="ARBA00022801"/>
    </source>
</evidence>
<dbReference type="InterPro" id="IPR020631">
    <property type="entry name" value="THF_DH/CycHdrlase_NAD-bd_dom"/>
</dbReference>
<dbReference type="RefSeq" id="WP_342585673.1">
    <property type="nucleotide sequence ID" value="NZ_FUWY01000003.1"/>
</dbReference>
<evidence type="ECO:0000313" key="16">
    <source>
        <dbReference type="EMBL" id="SJZ66999.1"/>
    </source>
</evidence>
<organism evidence="16 17">
    <name type="scientific">Anaerorhabdus furcosa</name>
    <dbReference type="NCBI Taxonomy" id="118967"/>
    <lineage>
        <taxon>Bacteria</taxon>
        <taxon>Bacillati</taxon>
        <taxon>Bacillota</taxon>
        <taxon>Erysipelotrichia</taxon>
        <taxon>Erysipelotrichales</taxon>
        <taxon>Erysipelotrichaceae</taxon>
        <taxon>Anaerorhabdus</taxon>
    </lineage>
</organism>
<evidence type="ECO:0000256" key="3">
    <source>
        <dbReference type="ARBA" id="ARBA00022563"/>
    </source>
</evidence>
<proteinExistence type="inferred from homology"/>
<keyword evidence="13" id="KW-0812">Transmembrane</keyword>
<dbReference type="EMBL" id="FUWY01000003">
    <property type="protein sequence ID" value="SJZ66999.1"/>
    <property type="molecule type" value="Genomic_DNA"/>
</dbReference>
<dbReference type="NCBIfam" id="NF008058">
    <property type="entry name" value="PRK10792.1"/>
    <property type="match status" value="1"/>
</dbReference>
<gene>
    <name evidence="12" type="primary">folD</name>
    <name evidence="16" type="ORF">SAMN02745191_1273</name>
</gene>
<keyword evidence="3 12" id="KW-0554">One-carbon metabolism</keyword>
<dbReference type="GO" id="GO:0006164">
    <property type="term" value="P:purine nucleotide biosynthetic process"/>
    <property type="evidence" value="ECO:0007669"/>
    <property type="project" value="UniProtKB-KW"/>
</dbReference>
<dbReference type="FunFam" id="3.40.50.720:FF:000094">
    <property type="entry name" value="Bifunctional protein FolD"/>
    <property type="match status" value="1"/>
</dbReference>
<keyword evidence="10 12" id="KW-0486">Methionine biosynthesis</keyword>
<dbReference type="Pfam" id="PF00763">
    <property type="entry name" value="THF_DHG_CYH"/>
    <property type="match status" value="1"/>
</dbReference>
<dbReference type="Pfam" id="PF02882">
    <property type="entry name" value="THF_DHG_CYH_C"/>
    <property type="match status" value="1"/>
</dbReference>
<dbReference type="CDD" id="cd01080">
    <property type="entry name" value="NAD_bind_m-THF_DH_Cyclohyd"/>
    <property type="match status" value="1"/>
</dbReference>
<dbReference type="AlphaFoldDB" id="A0A1T4MIY8"/>
<evidence type="ECO:0000256" key="7">
    <source>
        <dbReference type="ARBA" id="ARBA00022857"/>
    </source>
</evidence>
<feature type="binding site" evidence="12">
    <location>
        <position position="311"/>
    </location>
    <ligand>
        <name>NADP(+)</name>
        <dbReference type="ChEBI" id="CHEBI:58349"/>
    </ligand>
</feature>
<sequence length="363" mass="39659">MKKKIVRTATLCFVAVALIILGLTAYTYFSIKDYLSPQTVFVVVLVGVVVTFAIGIAIFGVSAFAIAMQKDEQEQVEEKKMAQIVYGSEVAKELKDEMKMKIAKREDEGKRIPTLCVILVGNNPASVSYVTGKEKACKEVGLGSKMIHLDEETTQEKLLSVIKECNEDKSIDGILVQLPLPKHLNEKEVVWAIDPNKDVDGLHPINVGKLHLGEKGFVPCTPQGIIELLKRMNVELSGKRAVVIGRSNLVGNPVARLLMNENATVTICHSKTENIQTICKEADILVVAIGKAKYVTKDFVKEGAYVIDVGVNRNDEGKLVGDVDFDDVVDHVTAITPVPKGVGPMTITMLLKNTIEACENSEV</sequence>
<dbReference type="GO" id="GO:0035999">
    <property type="term" value="P:tetrahydrofolate interconversion"/>
    <property type="evidence" value="ECO:0007669"/>
    <property type="project" value="UniProtKB-UniRule"/>
</dbReference>
<comment type="similarity">
    <text evidence="12">Belongs to the tetrahydrofolate dehydrogenase/cyclohydrolase family.</text>
</comment>
<keyword evidence="17" id="KW-1185">Reference proteome</keyword>
<accession>A0A1T4MIY8</accession>
<dbReference type="GO" id="GO:0009086">
    <property type="term" value="P:methionine biosynthetic process"/>
    <property type="evidence" value="ECO:0007669"/>
    <property type="project" value="UniProtKB-KW"/>
</dbReference>
<keyword evidence="7 12" id="KW-0521">NADP</keyword>
<evidence type="ECO:0000256" key="13">
    <source>
        <dbReference type="SAM" id="Phobius"/>
    </source>
</evidence>
<dbReference type="PANTHER" id="PTHR48099">
    <property type="entry name" value="C-1-TETRAHYDROFOLATE SYNTHASE, CYTOPLASMIC-RELATED"/>
    <property type="match status" value="1"/>
</dbReference>
<dbReference type="SUPFAM" id="SSF53223">
    <property type="entry name" value="Aminoacid dehydrogenase-like, N-terminal domain"/>
    <property type="match status" value="1"/>
</dbReference>
<dbReference type="SUPFAM" id="SSF51735">
    <property type="entry name" value="NAD(P)-binding Rossmann-fold domains"/>
    <property type="match status" value="1"/>
</dbReference>
<dbReference type="GO" id="GO:0005829">
    <property type="term" value="C:cytosol"/>
    <property type="evidence" value="ECO:0007669"/>
    <property type="project" value="TreeGrafter"/>
</dbReference>
<evidence type="ECO:0000256" key="5">
    <source>
        <dbReference type="ARBA" id="ARBA00022755"/>
    </source>
</evidence>
<dbReference type="Gene3D" id="3.40.50.10860">
    <property type="entry name" value="Leucine Dehydrogenase, chain A, domain 1"/>
    <property type="match status" value="1"/>
</dbReference>
<dbReference type="PROSITE" id="PS00767">
    <property type="entry name" value="THF_DHG_CYH_2"/>
    <property type="match status" value="1"/>
</dbReference>
<dbReference type="UniPathway" id="UPA00193"/>
<evidence type="ECO:0000256" key="11">
    <source>
        <dbReference type="ARBA" id="ARBA00023268"/>
    </source>
</evidence>
<evidence type="ECO:0000313" key="17">
    <source>
        <dbReference type="Proteomes" id="UP000243297"/>
    </source>
</evidence>
<keyword evidence="11 12" id="KW-0511">Multifunctional enzyme</keyword>
<dbReference type="InterPro" id="IPR020630">
    <property type="entry name" value="THF_DH/CycHdrlase_cat_dom"/>
</dbReference>
<evidence type="ECO:0000256" key="8">
    <source>
        <dbReference type="ARBA" id="ARBA00023002"/>
    </source>
</evidence>
<reference evidence="17" key="1">
    <citation type="submission" date="2017-02" db="EMBL/GenBank/DDBJ databases">
        <authorList>
            <person name="Varghese N."/>
            <person name="Submissions S."/>
        </authorList>
    </citation>
    <scope>NUCLEOTIDE SEQUENCE [LARGE SCALE GENOMIC DNA]</scope>
    <source>
        <strain evidence="17">ATCC 25662</strain>
    </source>
</reference>
<dbReference type="EC" id="3.5.4.9" evidence="12"/>
<feature type="transmembrane region" description="Helical" evidence="13">
    <location>
        <begin position="9"/>
        <end position="29"/>
    </location>
</feature>
<dbReference type="FunFam" id="3.40.50.10860:FF:000005">
    <property type="entry name" value="C-1-tetrahydrofolate synthase, cytoplasmic, putative"/>
    <property type="match status" value="1"/>
</dbReference>
<evidence type="ECO:0000256" key="2">
    <source>
        <dbReference type="ARBA" id="ARBA00011738"/>
    </source>
</evidence>
<dbReference type="HAMAP" id="MF_01576">
    <property type="entry name" value="THF_DHG_CYH"/>
    <property type="match status" value="1"/>
</dbReference>
<dbReference type="InterPro" id="IPR046346">
    <property type="entry name" value="Aminoacid_DH-like_N_sf"/>
</dbReference>
<comment type="catalytic activity">
    <reaction evidence="12">
        <text>(6R)-5,10-methylene-5,6,7,8-tetrahydrofolate + NADP(+) = (6R)-5,10-methenyltetrahydrofolate + NADPH</text>
        <dbReference type="Rhea" id="RHEA:22812"/>
        <dbReference type="ChEBI" id="CHEBI:15636"/>
        <dbReference type="ChEBI" id="CHEBI:57455"/>
        <dbReference type="ChEBI" id="CHEBI:57783"/>
        <dbReference type="ChEBI" id="CHEBI:58349"/>
        <dbReference type="EC" id="1.5.1.5"/>
    </reaction>
</comment>
<keyword evidence="4 12" id="KW-0028">Amino-acid biosynthesis</keyword>
<evidence type="ECO:0000256" key="1">
    <source>
        <dbReference type="ARBA" id="ARBA00004777"/>
    </source>
</evidence>
<evidence type="ECO:0000256" key="12">
    <source>
        <dbReference type="HAMAP-Rule" id="MF_01576"/>
    </source>
</evidence>
<dbReference type="EC" id="1.5.1.5" evidence="12"/>
<evidence type="ECO:0000256" key="10">
    <source>
        <dbReference type="ARBA" id="ARBA00023167"/>
    </source>
</evidence>
<dbReference type="InterPro" id="IPR036291">
    <property type="entry name" value="NAD(P)-bd_dom_sf"/>
</dbReference>
<comment type="pathway">
    <text evidence="1 12">One-carbon metabolism; tetrahydrofolate interconversion.</text>
</comment>
<keyword evidence="6 12" id="KW-0378">Hydrolase</keyword>
<keyword evidence="13" id="KW-0472">Membrane</keyword>
<keyword evidence="5 12" id="KW-0658">Purine biosynthesis</keyword>
<evidence type="ECO:0000256" key="9">
    <source>
        <dbReference type="ARBA" id="ARBA00023102"/>
    </source>
</evidence>
<comment type="catalytic activity">
    <reaction evidence="12">
        <text>(6R)-5,10-methenyltetrahydrofolate + H2O = (6R)-10-formyltetrahydrofolate + H(+)</text>
        <dbReference type="Rhea" id="RHEA:23700"/>
        <dbReference type="ChEBI" id="CHEBI:15377"/>
        <dbReference type="ChEBI" id="CHEBI:15378"/>
        <dbReference type="ChEBI" id="CHEBI:57455"/>
        <dbReference type="ChEBI" id="CHEBI:195366"/>
        <dbReference type="EC" id="3.5.4.9"/>
    </reaction>
</comment>
<dbReference type="Proteomes" id="UP000243297">
    <property type="component" value="Unassembled WGS sequence"/>
</dbReference>
<evidence type="ECO:0000259" key="14">
    <source>
        <dbReference type="Pfam" id="PF00763"/>
    </source>
</evidence>
<feature type="transmembrane region" description="Helical" evidence="13">
    <location>
        <begin position="41"/>
        <end position="67"/>
    </location>
</feature>
<comment type="subunit">
    <text evidence="2 12">Homodimer.</text>
</comment>
<evidence type="ECO:0000256" key="4">
    <source>
        <dbReference type="ARBA" id="ARBA00022605"/>
    </source>
</evidence>
<comment type="function">
    <text evidence="12">Catalyzes the oxidation of 5,10-methylenetetrahydrofolate to 5,10-methenyltetrahydrofolate and then the hydrolysis of 5,10-methenyltetrahydrofolate to 10-formyltetrahydrofolate.</text>
</comment>
<dbReference type="GO" id="GO:0000105">
    <property type="term" value="P:L-histidine biosynthetic process"/>
    <property type="evidence" value="ECO:0007669"/>
    <property type="project" value="UniProtKB-KW"/>
</dbReference>
<dbReference type="InterPro" id="IPR000672">
    <property type="entry name" value="THF_DH/CycHdrlase"/>
</dbReference>
<dbReference type="STRING" id="118967.SAMN02745191_1273"/>
<dbReference type="PANTHER" id="PTHR48099:SF5">
    <property type="entry name" value="C-1-TETRAHYDROFOLATE SYNTHASE, CYTOPLASMIC"/>
    <property type="match status" value="1"/>
</dbReference>
<dbReference type="GO" id="GO:0004477">
    <property type="term" value="F:methenyltetrahydrofolate cyclohydrolase activity"/>
    <property type="evidence" value="ECO:0007669"/>
    <property type="project" value="UniProtKB-UniRule"/>
</dbReference>
<feature type="domain" description="Tetrahydrofolate dehydrogenase/cyclohydrolase catalytic" evidence="14">
    <location>
        <begin position="86"/>
        <end position="200"/>
    </location>
</feature>
<protein>
    <recommendedName>
        <fullName evidence="12">Bifunctional protein FolD</fullName>
    </recommendedName>
    <domain>
        <recommendedName>
            <fullName evidence="12">Methylenetetrahydrofolate dehydrogenase</fullName>
            <ecNumber evidence="12">1.5.1.5</ecNumber>
        </recommendedName>
    </domain>
    <domain>
        <recommendedName>
            <fullName evidence="12">Methenyltetrahydrofolate cyclohydrolase</fullName>
            <ecNumber evidence="12">3.5.4.9</ecNumber>
        </recommendedName>
    </domain>
</protein>
<dbReference type="Gene3D" id="3.40.50.720">
    <property type="entry name" value="NAD(P)-binding Rossmann-like Domain"/>
    <property type="match status" value="1"/>
</dbReference>
<keyword evidence="9 12" id="KW-0368">Histidine biosynthesis</keyword>
<feature type="binding site" evidence="12">
    <location>
        <begin position="245"/>
        <end position="247"/>
    </location>
    <ligand>
        <name>NADP(+)</name>
        <dbReference type="ChEBI" id="CHEBI:58349"/>
    </ligand>
</feature>
<keyword evidence="13" id="KW-1133">Transmembrane helix</keyword>
<name>A0A1T4MIY8_9FIRM</name>
<feature type="domain" description="Tetrahydrofolate dehydrogenase/cyclohydrolase NAD(P)-binding" evidence="15">
    <location>
        <begin position="219"/>
        <end position="360"/>
    </location>
</feature>
<dbReference type="PRINTS" id="PR00085">
    <property type="entry name" value="THFDHDRGNASE"/>
</dbReference>